<dbReference type="PIRSF" id="PIRSF031982">
    <property type="entry name" value="UCP031982_abhydr"/>
    <property type="match status" value="1"/>
</dbReference>
<dbReference type="PANTHER" id="PTHR10272:SF0">
    <property type="entry name" value="PLATELET-ACTIVATING FACTOR ACETYLHYDROLASE"/>
    <property type="match status" value="1"/>
</dbReference>
<dbReference type="Gene3D" id="3.40.50.1820">
    <property type="entry name" value="alpha/beta hydrolase"/>
    <property type="match status" value="1"/>
</dbReference>
<dbReference type="EMBL" id="VIWP01000003">
    <property type="protein sequence ID" value="TWF54637.1"/>
    <property type="molecule type" value="Genomic_DNA"/>
</dbReference>
<evidence type="ECO:0000256" key="2">
    <source>
        <dbReference type="ARBA" id="ARBA00022963"/>
    </source>
</evidence>
<evidence type="ECO:0000313" key="5">
    <source>
        <dbReference type="EMBL" id="TWF54637.1"/>
    </source>
</evidence>
<keyword evidence="1 5" id="KW-0378">Hydrolase</keyword>
<dbReference type="AlphaFoldDB" id="A0A561QW82"/>
<feature type="signal peptide" evidence="4">
    <location>
        <begin position="1"/>
        <end position="27"/>
    </location>
</feature>
<accession>A0A561QW82</accession>
<gene>
    <name evidence="5" type="ORF">FHW37_103507</name>
</gene>
<dbReference type="Pfam" id="PF03403">
    <property type="entry name" value="PAF-AH_p_II"/>
    <property type="match status" value="1"/>
</dbReference>
<reference evidence="5 6" key="1">
    <citation type="submission" date="2019-06" db="EMBL/GenBank/DDBJ databases">
        <title>Sorghum-associated microbial communities from plants grown in Nebraska, USA.</title>
        <authorList>
            <person name="Schachtman D."/>
        </authorList>
    </citation>
    <scope>NUCLEOTIDE SEQUENCE [LARGE SCALE GENOMIC DNA]</scope>
    <source>
        <strain evidence="5 6">1225</strain>
    </source>
</reference>
<protein>
    <submittedName>
        <fullName evidence="5">Putative dienelactone hydrolase</fullName>
    </submittedName>
</protein>
<keyword evidence="2" id="KW-0442">Lipid degradation</keyword>
<dbReference type="GO" id="GO:0003847">
    <property type="term" value="F:1-alkyl-2-acetylglycerophosphocholine esterase activity"/>
    <property type="evidence" value="ECO:0007669"/>
    <property type="project" value="TreeGrafter"/>
</dbReference>
<name>A0A561QW82_9HYPH</name>
<keyword evidence="6" id="KW-1185">Reference proteome</keyword>
<evidence type="ECO:0000256" key="1">
    <source>
        <dbReference type="ARBA" id="ARBA00022801"/>
    </source>
</evidence>
<organism evidence="5 6">
    <name type="scientific">Neorhizobium alkalisoli</name>
    <dbReference type="NCBI Taxonomy" id="528178"/>
    <lineage>
        <taxon>Bacteria</taxon>
        <taxon>Pseudomonadati</taxon>
        <taxon>Pseudomonadota</taxon>
        <taxon>Alphaproteobacteria</taxon>
        <taxon>Hyphomicrobiales</taxon>
        <taxon>Rhizobiaceae</taxon>
        <taxon>Rhizobium/Agrobacterium group</taxon>
        <taxon>Neorhizobium</taxon>
    </lineage>
</organism>
<evidence type="ECO:0000313" key="6">
    <source>
        <dbReference type="Proteomes" id="UP000320653"/>
    </source>
</evidence>
<dbReference type="OrthoDB" id="9814760at2"/>
<evidence type="ECO:0000256" key="4">
    <source>
        <dbReference type="SAM" id="SignalP"/>
    </source>
</evidence>
<dbReference type="InterPro" id="IPR016986">
    <property type="entry name" value="UCP031982_abhydr"/>
</dbReference>
<dbReference type="InterPro" id="IPR029058">
    <property type="entry name" value="AB_hydrolase_fold"/>
</dbReference>
<feature type="chain" id="PRO_5022171576" evidence="4">
    <location>
        <begin position="28"/>
        <end position="354"/>
    </location>
</feature>
<keyword evidence="3" id="KW-0443">Lipid metabolism</keyword>
<comment type="caution">
    <text evidence="5">The sequence shown here is derived from an EMBL/GenBank/DDBJ whole genome shotgun (WGS) entry which is preliminary data.</text>
</comment>
<sequence>MILPFHILAATWIAVSSLLALQQPAVAAGRDVGVRQAFAVSKERGADLAVTVWYPAGPGGEPVMLGESVFFKGTSALKDAPVSPERYPLIVLSHGAGLAGSPQALSWIATPLARQGYIVAAPAHPGNSGPNRSALETMKLWLRPGDVSATLDAMETDAAFRDHIVTGKTGMLGLSMGGNTALGLAGARLDPQRLADYCDTDTLNASLCEWVRMSGADLHSLDLGSAGRDNRDGRITFAMAIDPAPADVFDPKSFAGISIPVDLVNLGQAGKIPVTADVSAIARTVPQARYTTIEDASHFSMFAECRPGAAELALSENIGDPICADGGGRSRYEIHAQMIDMVVSAFDRVFKPGL</sequence>
<dbReference type="SUPFAM" id="SSF53474">
    <property type="entry name" value="alpha/beta-Hydrolases"/>
    <property type="match status" value="1"/>
</dbReference>
<keyword evidence="4" id="KW-0732">Signal</keyword>
<dbReference type="PANTHER" id="PTHR10272">
    <property type="entry name" value="PLATELET-ACTIVATING FACTOR ACETYLHYDROLASE"/>
    <property type="match status" value="1"/>
</dbReference>
<evidence type="ECO:0000256" key="3">
    <source>
        <dbReference type="ARBA" id="ARBA00023098"/>
    </source>
</evidence>
<proteinExistence type="predicted"/>
<dbReference type="GO" id="GO:0016042">
    <property type="term" value="P:lipid catabolic process"/>
    <property type="evidence" value="ECO:0007669"/>
    <property type="project" value="UniProtKB-KW"/>
</dbReference>
<dbReference type="RefSeq" id="WP_145637185.1">
    <property type="nucleotide sequence ID" value="NZ_VIWP01000003.1"/>
</dbReference>
<dbReference type="Proteomes" id="UP000320653">
    <property type="component" value="Unassembled WGS sequence"/>
</dbReference>